<proteinExistence type="predicted"/>
<protein>
    <recommendedName>
        <fullName evidence="1">Glutaredoxin domain-containing protein</fullName>
    </recommendedName>
</protein>
<dbReference type="EMBL" id="JASFZW010000012">
    <property type="protein sequence ID" value="KAK2076048.1"/>
    <property type="molecule type" value="Genomic_DNA"/>
</dbReference>
<dbReference type="InterPro" id="IPR014025">
    <property type="entry name" value="Glutaredoxin_subgr"/>
</dbReference>
<dbReference type="PANTHER" id="PTHR45694:SF18">
    <property type="entry name" value="GLUTAREDOXIN-1-RELATED"/>
    <property type="match status" value="1"/>
</dbReference>
<dbReference type="SUPFAM" id="SSF52833">
    <property type="entry name" value="Thioredoxin-like"/>
    <property type="match status" value="1"/>
</dbReference>
<accession>A0AAD9IEK7</accession>
<dbReference type="InterPro" id="IPR036249">
    <property type="entry name" value="Thioredoxin-like_sf"/>
</dbReference>
<evidence type="ECO:0000313" key="2">
    <source>
        <dbReference type="EMBL" id="KAK2076048.1"/>
    </source>
</evidence>
<name>A0AAD9IEK7_PROWI</name>
<feature type="domain" description="Glutaredoxin" evidence="1">
    <location>
        <begin position="5"/>
        <end position="57"/>
    </location>
</feature>
<dbReference type="InterPro" id="IPR002109">
    <property type="entry name" value="Glutaredoxin"/>
</dbReference>
<comment type="caution">
    <text evidence="2">The sequence shown here is derived from an EMBL/GenBank/DDBJ whole genome shotgun (WGS) entry which is preliminary data.</text>
</comment>
<dbReference type="AlphaFoldDB" id="A0AAD9IEK7"/>
<dbReference type="PANTHER" id="PTHR45694">
    <property type="entry name" value="GLUTAREDOXIN 2"/>
    <property type="match status" value="1"/>
</dbReference>
<reference evidence="2" key="1">
    <citation type="submission" date="2021-01" db="EMBL/GenBank/DDBJ databases">
        <authorList>
            <person name="Eckstrom K.M.E."/>
        </authorList>
    </citation>
    <scope>NUCLEOTIDE SEQUENCE</scope>
    <source>
        <strain evidence="2">UVCC 0001</strain>
    </source>
</reference>
<dbReference type="Proteomes" id="UP001255856">
    <property type="component" value="Unassembled WGS sequence"/>
</dbReference>
<keyword evidence="3" id="KW-1185">Reference proteome</keyword>
<dbReference type="Pfam" id="PF00462">
    <property type="entry name" value="Glutaredoxin"/>
    <property type="match status" value="1"/>
</dbReference>
<gene>
    <name evidence="2" type="ORF">QBZ16_001384</name>
</gene>
<dbReference type="Gene3D" id="3.40.30.10">
    <property type="entry name" value="Glutaredoxin"/>
    <property type="match status" value="1"/>
</dbReference>
<dbReference type="GO" id="GO:0034599">
    <property type="term" value="P:cellular response to oxidative stress"/>
    <property type="evidence" value="ECO:0007669"/>
    <property type="project" value="TreeGrafter"/>
</dbReference>
<dbReference type="PROSITE" id="PS51354">
    <property type="entry name" value="GLUTAREDOXIN_2"/>
    <property type="match status" value="1"/>
</dbReference>
<dbReference type="GO" id="GO:0015038">
    <property type="term" value="F:glutathione disulfide oxidoreductase activity"/>
    <property type="evidence" value="ECO:0007669"/>
    <property type="project" value="TreeGrafter"/>
</dbReference>
<dbReference type="PRINTS" id="PR00160">
    <property type="entry name" value="GLUTAREDOXIN"/>
</dbReference>
<evidence type="ECO:0000259" key="1">
    <source>
        <dbReference type="Pfam" id="PF00462"/>
    </source>
</evidence>
<organism evidence="2 3">
    <name type="scientific">Prototheca wickerhamii</name>
    <dbReference type="NCBI Taxonomy" id="3111"/>
    <lineage>
        <taxon>Eukaryota</taxon>
        <taxon>Viridiplantae</taxon>
        <taxon>Chlorophyta</taxon>
        <taxon>core chlorophytes</taxon>
        <taxon>Trebouxiophyceae</taxon>
        <taxon>Chlorellales</taxon>
        <taxon>Chlorellaceae</taxon>
        <taxon>Prototheca</taxon>
    </lineage>
</organism>
<sequence>MRLLDCAEVKGLFQKLNVDAKVIELDSLADGQQVQEALSGIVGRRTVPQVFVGGVHVGGCDDTMDAYDSGRLKQLLKDAGVTIA</sequence>
<evidence type="ECO:0000313" key="3">
    <source>
        <dbReference type="Proteomes" id="UP001255856"/>
    </source>
</evidence>
<dbReference type="GO" id="GO:0005737">
    <property type="term" value="C:cytoplasm"/>
    <property type="evidence" value="ECO:0007669"/>
    <property type="project" value="TreeGrafter"/>
</dbReference>